<protein>
    <submittedName>
        <fullName evidence="2">Uncharacterized protein</fullName>
    </submittedName>
</protein>
<keyword evidence="1" id="KW-0732">Signal</keyword>
<feature type="chain" id="PRO_5016970242" evidence="1">
    <location>
        <begin position="20"/>
        <end position="167"/>
    </location>
</feature>
<dbReference type="Pfam" id="PF11319">
    <property type="entry name" value="VasI"/>
    <property type="match status" value="1"/>
</dbReference>
<proteinExistence type="predicted"/>
<evidence type="ECO:0000313" key="3">
    <source>
        <dbReference type="Proteomes" id="UP000254340"/>
    </source>
</evidence>
<dbReference type="Proteomes" id="UP000254340">
    <property type="component" value="Unassembled WGS sequence"/>
</dbReference>
<name>A0A377XPS6_KLEPN</name>
<evidence type="ECO:0000256" key="1">
    <source>
        <dbReference type="SAM" id="SignalP"/>
    </source>
</evidence>
<dbReference type="InterPro" id="IPR017738">
    <property type="entry name" value="T6SS-assoc_VCA0118"/>
</dbReference>
<sequence length="167" mass="18419">MKKTILALFIVSMPLVSIAAEYVTEGAWQVKKEQNKMTDNTDVVAINRSPDVYTRQGIERSTSLVIRCKENKTEAYLSVSEYMGSDDPVVTVRLDGGKAQKRTWSGAEGGEAAFSTKPVSFIKEISSHKKMIVGFEPYGSTMQVVEFDLTGIDSIAKEVGNACKWKP</sequence>
<organism evidence="2 3">
    <name type="scientific">Klebsiella pneumoniae</name>
    <dbReference type="NCBI Taxonomy" id="573"/>
    <lineage>
        <taxon>Bacteria</taxon>
        <taxon>Pseudomonadati</taxon>
        <taxon>Pseudomonadota</taxon>
        <taxon>Gammaproteobacteria</taxon>
        <taxon>Enterobacterales</taxon>
        <taxon>Enterobacteriaceae</taxon>
        <taxon>Klebsiella/Raoultella group</taxon>
        <taxon>Klebsiella</taxon>
        <taxon>Klebsiella pneumoniae complex</taxon>
    </lineage>
</organism>
<reference evidence="2 3" key="1">
    <citation type="submission" date="2018-06" db="EMBL/GenBank/DDBJ databases">
        <authorList>
            <consortium name="Pathogen Informatics"/>
            <person name="Doyle S."/>
        </authorList>
    </citation>
    <scope>NUCLEOTIDE SEQUENCE [LARGE SCALE GENOMIC DNA]</scope>
    <source>
        <strain evidence="2 3">NCTC5047</strain>
    </source>
</reference>
<evidence type="ECO:0000313" key="2">
    <source>
        <dbReference type="EMBL" id="STT85543.1"/>
    </source>
</evidence>
<dbReference type="EMBL" id="UGLH01000006">
    <property type="protein sequence ID" value="STT85543.1"/>
    <property type="molecule type" value="Genomic_DNA"/>
</dbReference>
<gene>
    <name evidence="2" type="ORF">NCTC5047_06630</name>
</gene>
<dbReference type="AlphaFoldDB" id="A0A377XPS6"/>
<dbReference type="RefSeq" id="WP_023341841.1">
    <property type="nucleotide sequence ID" value="NZ_BFEF01000106.1"/>
</dbReference>
<accession>A0A377XPS6</accession>
<feature type="signal peptide" evidence="1">
    <location>
        <begin position="1"/>
        <end position="19"/>
    </location>
</feature>